<dbReference type="OrthoDB" id="9797779at2"/>
<proteinExistence type="predicted"/>
<reference evidence="1 2" key="1">
    <citation type="submission" date="2015-06" db="EMBL/GenBank/DDBJ databases">
        <authorList>
            <person name="Wibberg Daniel"/>
        </authorList>
    </citation>
    <scope>NUCLEOTIDE SEQUENCE [LARGE SCALE GENOMIC DNA]</scope>
    <source>
        <strain evidence="1 2">T3/55T</strain>
    </source>
</reference>
<dbReference type="RefSeq" id="WP_103201910.1">
    <property type="nucleotide sequence ID" value="NZ_CVTD020000008.1"/>
</dbReference>
<sequence>MNKKENVLISACFMGAGCRYDGKSIHLDRLDELKEKYNLIPICPELLGGLGTPRSPAEKVGDKVINKEGQDVTAYFQRGAEKALKIAKMYDCKYAILKEKSPSCGIGKIYDGTFSGTLVEGNGITAELLMKNGISVIGESQIGKLLNCK</sequence>
<gene>
    <name evidence="1" type="ORF">HHT355_0548</name>
</gene>
<evidence type="ECO:0000313" key="1">
    <source>
        <dbReference type="EMBL" id="CRZ33753.1"/>
    </source>
</evidence>
<dbReference type="Pfam" id="PF04463">
    <property type="entry name" value="2-thiour_desulf"/>
    <property type="match status" value="1"/>
</dbReference>
<dbReference type="EMBL" id="CVTD020000008">
    <property type="protein sequence ID" value="CRZ33753.1"/>
    <property type="molecule type" value="Genomic_DNA"/>
</dbReference>
<accession>A0A0H5STW4</accession>
<dbReference type="PANTHER" id="PTHR30087">
    <property type="entry name" value="INNER MEMBRANE PROTEIN"/>
    <property type="match status" value="1"/>
</dbReference>
<dbReference type="Proteomes" id="UP000236497">
    <property type="component" value="Unassembled WGS sequence"/>
</dbReference>
<dbReference type="PROSITE" id="PS51257">
    <property type="entry name" value="PROKAR_LIPOPROTEIN"/>
    <property type="match status" value="1"/>
</dbReference>
<dbReference type="InterPro" id="IPR007553">
    <property type="entry name" value="2-thiour_desulf"/>
</dbReference>
<keyword evidence="2" id="KW-1185">Reference proteome</keyword>
<protein>
    <submittedName>
        <fullName evidence="1">Uncharacterized protein</fullName>
    </submittedName>
</protein>
<organism evidence="1 2">
    <name type="scientific">Herbinix hemicellulosilytica</name>
    <dbReference type="NCBI Taxonomy" id="1564487"/>
    <lineage>
        <taxon>Bacteria</taxon>
        <taxon>Bacillati</taxon>
        <taxon>Bacillota</taxon>
        <taxon>Clostridia</taxon>
        <taxon>Lachnospirales</taxon>
        <taxon>Lachnospiraceae</taxon>
        <taxon>Herbinix</taxon>
    </lineage>
</organism>
<evidence type="ECO:0000313" key="2">
    <source>
        <dbReference type="Proteomes" id="UP000236497"/>
    </source>
</evidence>
<name>A0A0H5STW4_HERHM</name>
<dbReference type="AlphaFoldDB" id="A0A0H5STW4"/>
<dbReference type="PANTHER" id="PTHR30087:SF1">
    <property type="entry name" value="HYPOTHETICAL CYTOSOLIC PROTEIN"/>
    <property type="match status" value="1"/>
</dbReference>